<evidence type="ECO:0000313" key="1">
    <source>
        <dbReference type="EMBL" id="MCW3787951.1"/>
    </source>
</evidence>
<accession>A0AAE3SG53</accession>
<dbReference type="SUPFAM" id="SSF49899">
    <property type="entry name" value="Concanavalin A-like lectins/glucanases"/>
    <property type="match status" value="1"/>
</dbReference>
<dbReference type="Pfam" id="PF13385">
    <property type="entry name" value="Laminin_G_3"/>
    <property type="match status" value="1"/>
</dbReference>
<dbReference type="Proteomes" id="UP001209229">
    <property type="component" value="Unassembled WGS sequence"/>
</dbReference>
<evidence type="ECO:0000313" key="2">
    <source>
        <dbReference type="Proteomes" id="UP001209229"/>
    </source>
</evidence>
<dbReference type="PROSITE" id="PS51257">
    <property type="entry name" value="PROKAR_LIPOPROTEIN"/>
    <property type="match status" value="1"/>
</dbReference>
<dbReference type="RefSeq" id="WP_301191515.1">
    <property type="nucleotide sequence ID" value="NZ_JAPDPJ010000040.1"/>
</dbReference>
<dbReference type="GO" id="GO:0004553">
    <property type="term" value="F:hydrolase activity, hydrolyzing O-glycosyl compounds"/>
    <property type="evidence" value="ECO:0007669"/>
    <property type="project" value="UniProtKB-ARBA"/>
</dbReference>
<reference evidence="1" key="1">
    <citation type="submission" date="2022-10" db="EMBL/GenBank/DDBJ databases">
        <authorList>
            <person name="Yu W.X."/>
        </authorList>
    </citation>
    <scope>NUCLEOTIDE SEQUENCE</scope>
    <source>
        <strain evidence="1">AAT</strain>
    </source>
</reference>
<dbReference type="AlphaFoldDB" id="A0AAE3SG53"/>
<dbReference type="Gene3D" id="2.60.120.200">
    <property type="match status" value="1"/>
</dbReference>
<organism evidence="1 2">
    <name type="scientific">Plebeiibacterium sediminum</name>
    <dbReference type="NCBI Taxonomy" id="2992112"/>
    <lineage>
        <taxon>Bacteria</taxon>
        <taxon>Pseudomonadati</taxon>
        <taxon>Bacteroidota</taxon>
        <taxon>Bacteroidia</taxon>
        <taxon>Marinilabiliales</taxon>
        <taxon>Marinilabiliaceae</taxon>
        <taxon>Plebeiibacterium</taxon>
    </lineage>
</organism>
<protein>
    <submittedName>
        <fullName evidence="1">LamG domain-containing protein</fullName>
    </submittedName>
</protein>
<dbReference type="EMBL" id="JAPDPJ010000040">
    <property type="protein sequence ID" value="MCW3787951.1"/>
    <property type="molecule type" value="Genomic_DNA"/>
</dbReference>
<dbReference type="GO" id="GO:0005975">
    <property type="term" value="P:carbohydrate metabolic process"/>
    <property type="evidence" value="ECO:0007669"/>
    <property type="project" value="UniProtKB-ARBA"/>
</dbReference>
<dbReference type="InterPro" id="IPR013320">
    <property type="entry name" value="ConA-like_dom_sf"/>
</dbReference>
<keyword evidence="2" id="KW-1185">Reference proteome</keyword>
<gene>
    <name evidence="1" type="ORF">OM075_15860</name>
</gene>
<comment type="caution">
    <text evidence="1">The sequence shown here is derived from an EMBL/GenBank/DDBJ whole genome shotgun (WGS) entry which is preliminary data.</text>
</comment>
<proteinExistence type="predicted"/>
<sequence>MNLKYIKNLHLFSFLILISIVFACNKEEIDVDIELDTTEVSINPGESLTINVISGNGEYSAYPLDEDIVTATVNESEVTITASDNLEGGETNVYVFDSKGKKAKVVVTVAQVFNITVDSSMPSIVVGQEKVISILTGNGNYTVDFVDASSSSIIELNKDDLQGNNTFTITGKNVGEASLIIRDGKDQTLDLIVKVEEGVISVDQSSLTLNGSKSIGTISILSGSGNYTFSFSEDDIVSVSLENDVITVVPLASGSTELTITGIQGDNVVIPISVDLDLAINLYDNYCLVVDMANSPQAESLKNLSQVTYEIVFYADYTRGLMTLMGLEGNLLLRGEFTDVNPRFEISGSDLKIFSQQTILSDRAGGNGPGKWYHVAVVFDGTATSIEEKYKMYINGVQETLTFENTSGEHTTVDLTVQNEDPAFMIGRACNQDWRGFYGKLGEARIWKVARTESEIQASMCSLTSEYNVEDLVSNWVFNYGTSTSSFTDLSGHGLDAVVYGNVGGFEPKEFPEDRYVQKVCPE</sequence>
<name>A0AAE3SG53_9BACT</name>